<dbReference type="AlphaFoldDB" id="A0AA36JT10"/>
<feature type="non-terminal residue" evidence="1">
    <location>
        <position position="1"/>
    </location>
</feature>
<proteinExistence type="predicted"/>
<name>A0AA36JT10_9DINO</name>
<reference evidence="1" key="1">
    <citation type="submission" date="2023-08" db="EMBL/GenBank/DDBJ databases">
        <authorList>
            <person name="Chen Y."/>
            <person name="Shah S."/>
            <person name="Dougan E. K."/>
            <person name="Thang M."/>
            <person name="Chan C."/>
        </authorList>
    </citation>
    <scope>NUCLEOTIDE SEQUENCE</scope>
</reference>
<sequence>LGGVHSPATQGVLQQGAGQAGLCHEQDPQLCERALLHGDGGGDPAADGRHPHAFAHRHASDLFQGAFRSNSLHPARCGKGAAGDSGSGVLCLCALGEDLFGRAHRANLGAGCGGGGGAAYPWTPRLRAGDPVQGNADHGPSFAPPAGDACRVWRERSPADVPEGARELHALAERHGAYRSLRQRR</sequence>
<accession>A0AA36JT10</accession>
<evidence type="ECO:0000313" key="2">
    <source>
        <dbReference type="Proteomes" id="UP001178507"/>
    </source>
</evidence>
<gene>
    <name evidence="1" type="ORF">EVOR1521_LOCUS31938</name>
</gene>
<organism evidence="1 2">
    <name type="scientific">Effrenium voratum</name>
    <dbReference type="NCBI Taxonomy" id="2562239"/>
    <lineage>
        <taxon>Eukaryota</taxon>
        <taxon>Sar</taxon>
        <taxon>Alveolata</taxon>
        <taxon>Dinophyceae</taxon>
        <taxon>Suessiales</taxon>
        <taxon>Symbiodiniaceae</taxon>
        <taxon>Effrenium</taxon>
    </lineage>
</organism>
<keyword evidence="2" id="KW-1185">Reference proteome</keyword>
<dbReference type="Proteomes" id="UP001178507">
    <property type="component" value="Unassembled WGS sequence"/>
</dbReference>
<protein>
    <submittedName>
        <fullName evidence="1">Uncharacterized protein</fullName>
    </submittedName>
</protein>
<feature type="non-terminal residue" evidence="1">
    <location>
        <position position="185"/>
    </location>
</feature>
<dbReference type="EMBL" id="CAUJNA010003870">
    <property type="protein sequence ID" value="CAJ1411341.1"/>
    <property type="molecule type" value="Genomic_DNA"/>
</dbReference>
<comment type="caution">
    <text evidence="1">The sequence shown here is derived from an EMBL/GenBank/DDBJ whole genome shotgun (WGS) entry which is preliminary data.</text>
</comment>
<evidence type="ECO:0000313" key="1">
    <source>
        <dbReference type="EMBL" id="CAJ1411341.1"/>
    </source>
</evidence>